<dbReference type="Gene3D" id="2.30.29.30">
    <property type="entry name" value="Pleckstrin-homology domain (PH domain)/Phosphotyrosine-binding domain (PTB)"/>
    <property type="match status" value="1"/>
</dbReference>
<dbReference type="SMART" id="SM00064">
    <property type="entry name" value="FYVE"/>
    <property type="match status" value="1"/>
</dbReference>
<dbReference type="PANTHER" id="PTHR46280:SF3">
    <property type="entry name" value="PLECKSTRIN HOMOLOGY DOMAIN-CONTAINING FAMILY F MEMBER 1 HOMOLOG"/>
    <property type="match status" value="1"/>
</dbReference>
<evidence type="ECO:0000259" key="7">
    <source>
        <dbReference type="PROSITE" id="PS50178"/>
    </source>
</evidence>
<evidence type="ECO:0000256" key="2">
    <source>
        <dbReference type="ARBA" id="ARBA00022771"/>
    </source>
</evidence>
<dbReference type="GO" id="GO:0005769">
    <property type="term" value="C:early endosome"/>
    <property type="evidence" value="ECO:0007669"/>
    <property type="project" value="TreeGrafter"/>
</dbReference>
<dbReference type="InterPro" id="IPR051765">
    <property type="entry name" value="PH_domain-containing_F"/>
</dbReference>
<protein>
    <submittedName>
        <fullName evidence="8">Pleckstrin-like proteiny domain-containing family F member 2</fullName>
    </submittedName>
</protein>
<dbReference type="Pfam" id="PF22697">
    <property type="entry name" value="SOS1_NGEF_PH"/>
    <property type="match status" value="1"/>
</dbReference>
<reference evidence="9" key="1">
    <citation type="submission" date="2017-01" db="EMBL/GenBank/DDBJ databases">
        <title>Comparative genomics of anhydrobiosis in the tardigrade Hypsibius dujardini.</title>
        <authorList>
            <person name="Yoshida Y."/>
            <person name="Koutsovoulos G."/>
            <person name="Laetsch D."/>
            <person name="Stevens L."/>
            <person name="Kumar S."/>
            <person name="Horikawa D."/>
            <person name="Ishino K."/>
            <person name="Komine S."/>
            <person name="Tomita M."/>
            <person name="Blaxter M."/>
            <person name="Arakawa K."/>
        </authorList>
    </citation>
    <scope>NUCLEOTIDE SEQUENCE [LARGE SCALE GENOMIC DNA]</scope>
    <source>
        <strain evidence="9">Z151</strain>
    </source>
</reference>
<name>A0A1W0W8C7_HYPEX</name>
<keyword evidence="2 4" id="KW-0863">Zinc-finger</keyword>
<dbReference type="InterPro" id="IPR000306">
    <property type="entry name" value="Znf_FYVE"/>
</dbReference>
<dbReference type="CDD" id="cd15717">
    <property type="entry name" value="FYVE_PKHF"/>
    <property type="match status" value="1"/>
</dbReference>
<evidence type="ECO:0000256" key="1">
    <source>
        <dbReference type="ARBA" id="ARBA00022723"/>
    </source>
</evidence>
<evidence type="ECO:0000313" key="8">
    <source>
        <dbReference type="EMBL" id="OQV11420.1"/>
    </source>
</evidence>
<dbReference type="InterPro" id="IPR001849">
    <property type="entry name" value="PH_domain"/>
</dbReference>
<dbReference type="InterPro" id="IPR017455">
    <property type="entry name" value="Znf_FYVE-rel"/>
</dbReference>
<dbReference type="OrthoDB" id="70570at2759"/>
<dbReference type="InterPro" id="IPR011011">
    <property type="entry name" value="Znf_FYVE_PHD"/>
</dbReference>
<dbReference type="InterPro" id="IPR013083">
    <property type="entry name" value="Znf_RING/FYVE/PHD"/>
</dbReference>
<dbReference type="InterPro" id="IPR037871">
    <property type="entry name" value="PH_Phafin"/>
</dbReference>
<dbReference type="GO" id="GO:0008270">
    <property type="term" value="F:zinc ion binding"/>
    <property type="evidence" value="ECO:0007669"/>
    <property type="project" value="UniProtKB-KW"/>
</dbReference>
<keyword evidence="1" id="KW-0479">Metal-binding</keyword>
<dbReference type="PANTHER" id="PTHR46280">
    <property type="entry name" value="PLECKSTRIN HOMOLOGY DOMAIN-CONTAINING FAMILY F MEMBER 2-RELATED"/>
    <property type="match status" value="1"/>
</dbReference>
<dbReference type="Gene3D" id="3.30.40.10">
    <property type="entry name" value="Zinc/RING finger domain, C3HC4 (zinc finger)"/>
    <property type="match status" value="1"/>
</dbReference>
<feature type="domain" description="PH" evidence="6">
    <location>
        <begin position="35"/>
        <end position="131"/>
    </location>
</feature>
<gene>
    <name evidence="8" type="ORF">BV898_14297</name>
</gene>
<dbReference type="InterPro" id="IPR011993">
    <property type="entry name" value="PH-like_dom_sf"/>
</dbReference>
<dbReference type="SUPFAM" id="SSF57903">
    <property type="entry name" value="FYVE/PHD zinc finger"/>
    <property type="match status" value="1"/>
</dbReference>
<evidence type="ECO:0000256" key="3">
    <source>
        <dbReference type="ARBA" id="ARBA00022833"/>
    </source>
</evidence>
<dbReference type="GO" id="GO:0008333">
    <property type="term" value="P:endosome to lysosome transport"/>
    <property type="evidence" value="ECO:0007669"/>
    <property type="project" value="TreeGrafter"/>
</dbReference>
<keyword evidence="9" id="KW-1185">Reference proteome</keyword>
<dbReference type="Pfam" id="PF01363">
    <property type="entry name" value="FYVE"/>
    <property type="match status" value="1"/>
</dbReference>
<comment type="caution">
    <text evidence="8">The sequence shown here is derived from an EMBL/GenBank/DDBJ whole genome shotgun (WGS) entry which is preliminary data.</text>
</comment>
<proteinExistence type="predicted"/>
<feature type="domain" description="FYVE-type" evidence="7">
    <location>
        <begin position="152"/>
        <end position="212"/>
    </location>
</feature>
<dbReference type="SUPFAM" id="SSF50729">
    <property type="entry name" value="PH domain-like"/>
    <property type="match status" value="1"/>
</dbReference>
<dbReference type="GO" id="GO:0007032">
    <property type="term" value="P:endosome organization"/>
    <property type="evidence" value="ECO:0007669"/>
    <property type="project" value="TreeGrafter"/>
</dbReference>
<dbReference type="PROSITE" id="PS50003">
    <property type="entry name" value="PH_DOMAIN"/>
    <property type="match status" value="1"/>
</dbReference>
<dbReference type="GO" id="GO:0035091">
    <property type="term" value="F:phosphatidylinositol binding"/>
    <property type="evidence" value="ECO:0007669"/>
    <property type="project" value="TreeGrafter"/>
</dbReference>
<evidence type="ECO:0000256" key="4">
    <source>
        <dbReference type="PROSITE-ProRule" id="PRU00091"/>
    </source>
</evidence>
<dbReference type="PROSITE" id="PS50178">
    <property type="entry name" value="ZF_FYVE"/>
    <property type="match status" value="1"/>
</dbReference>
<evidence type="ECO:0000259" key="6">
    <source>
        <dbReference type="PROSITE" id="PS50003"/>
    </source>
</evidence>
<keyword evidence="3" id="KW-0862">Zinc</keyword>
<dbReference type="InterPro" id="IPR055251">
    <property type="entry name" value="SOS1_NGEF_PH"/>
</dbReference>
<dbReference type="SMART" id="SM00233">
    <property type="entry name" value="PH"/>
    <property type="match status" value="1"/>
</dbReference>
<organism evidence="8 9">
    <name type="scientific">Hypsibius exemplaris</name>
    <name type="common">Freshwater tardigrade</name>
    <dbReference type="NCBI Taxonomy" id="2072580"/>
    <lineage>
        <taxon>Eukaryota</taxon>
        <taxon>Metazoa</taxon>
        <taxon>Ecdysozoa</taxon>
        <taxon>Tardigrada</taxon>
        <taxon>Eutardigrada</taxon>
        <taxon>Parachela</taxon>
        <taxon>Hypsibioidea</taxon>
        <taxon>Hypsibiidae</taxon>
        <taxon>Hypsibius</taxon>
    </lineage>
</organism>
<evidence type="ECO:0000256" key="5">
    <source>
        <dbReference type="SAM" id="MobiDB-lite"/>
    </source>
</evidence>
<dbReference type="Proteomes" id="UP000192578">
    <property type="component" value="Unassembled WGS sequence"/>
</dbReference>
<sequence length="281" mass="31318">MVDHLVGSDANLKRIQRIESAFGTSGIALVRKDRVLLGEGILTKICKKKPKARQFFLFSDILVYGNIVINNKKFNQQRIIPLEEIKLREIDDEGDIRNGWFICSQRKSFAVFASTPIEKQQWMDHINRAVTDHIREANVRVSATFAATMVPDSEAKLCMHCQKTQFTFVNRRHHCRKCGMVVCGNCSSQKAIIADQSDKPQRVCSSCAVTLKREGGGGLPREISANGSTANTPDSPVEEDSDDDTGYTGSGTARELDEKASFYERVPAAKRNSSEDEGQMI</sequence>
<dbReference type="EMBL" id="MTYJ01000172">
    <property type="protein sequence ID" value="OQV11420.1"/>
    <property type="molecule type" value="Genomic_DNA"/>
</dbReference>
<feature type="compositionally biased region" description="Acidic residues" evidence="5">
    <location>
        <begin position="236"/>
        <end position="245"/>
    </location>
</feature>
<dbReference type="AlphaFoldDB" id="A0A1W0W8C7"/>
<feature type="region of interest" description="Disordered" evidence="5">
    <location>
        <begin position="218"/>
        <end position="281"/>
    </location>
</feature>
<evidence type="ECO:0000313" key="9">
    <source>
        <dbReference type="Proteomes" id="UP000192578"/>
    </source>
</evidence>
<dbReference type="CDD" id="cd01218">
    <property type="entry name" value="PH_Phafin2-like"/>
    <property type="match status" value="1"/>
</dbReference>
<accession>A0A1W0W8C7</accession>